<evidence type="ECO:0000313" key="1">
    <source>
        <dbReference type="EMBL" id="WPX07740.1"/>
    </source>
</evidence>
<dbReference type="InterPro" id="IPR029060">
    <property type="entry name" value="PIN-like_dom_sf"/>
</dbReference>
<accession>A0ABZ0U0Q5</accession>
<dbReference type="Pfam" id="PF14367">
    <property type="entry name" value="DUF4411"/>
    <property type="match status" value="1"/>
</dbReference>
<dbReference type="PIRSF" id="PIRSF008505">
    <property type="entry name" value="UCP008505"/>
    <property type="match status" value="1"/>
</dbReference>
<dbReference type="EMBL" id="CP139957">
    <property type="protein sequence ID" value="WPX07740.1"/>
    <property type="molecule type" value="Genomic_DNA"/>
</dbReference>
<dbReference type="RefSeq" id="WP_045175065.1">
    <property type="nucleotide sequence ID" value="NZ_CP139957.1"/>
</dbReference>
<gene>
    <name evidence="1" type="ORF">SOJ16_001568</name>
</gene>
<protein>
    <submittedName>
        <fullName evidence="1">DUF4411 family protein</fullName>
    </submittedName>
</protein>
<keyword evidence="2" id="KW-1185">Reference proteome</keyword>
<reference evidence="1 2" key="1">
    <citation type="submission" date="2023-12" db="EMBL/GenBank/DDBJ databases">
        <authorList>
            <person name="Manesh M.J.H."/>
            <person name="Bing R.G."/>
            <person name="Willard D.J."/>
            <person name="Kelly R.M."/>
        </authorList>
    </citation>
    <scope>NUCLEOTIDE SEQUENCE [LARGE SCALE GENOMIC DNA]</scope>
    <source>
        <strain evidence="1 2">DSM 8977</strain>
    </source>
</reference>
<organism evidence="1 2">
    <name type="scientific">Anaerocellum danielii</name>
    <dbReference type="NCBI Taxonomy" id="1387557"/>
    <lineage>
        <taxon>Bacteria</taxon>
        <taxon>Bacillati</taxon>
        <taxon>Bacillota</taxon>
        <taxon>Bacillota incertae sedis</taxon>
        <taxon>Caldicellulosiruptorales</taxon>
        <taxon>Caldicellulosiruptoraceae</taxon>
        <taxon>Anaerocellum</taxon>
    </lineage>
</organism>
<proteinExistence type="predicted"/>
<name>A0ABZ0U0Q5_9FIRM</name>
<dbReference type="SUPFAM" id="SSF88723">
    <property type="entry name" value="PIN domain-like"/>
    <property type="match status" value="1"/>
</dbReference>
<evidence type="ECO:0000313" key="2">
    <source>
        <dbReference type="Proteomes" id="UP001322744"/>
    </source>
</evidence>
<dbReference type="Proteomes" id="UP001322744">
    <property type="component" value="Chromosome"/>
</dbReference>
<dbReference type="InterPro" id="IPR016541">
    <property type="entry name" value="UCP008505"/>
</dbReference>
<sequence length="167" mass="19772">MSNNPIFVLDANVFIQAARQYYAFDLVPCFWDILKRYAQKGYICTIDFVKREIVTNKDQLANWFQNEFSNYCFDAMRDGEVVKAYREIIKWVSKNPQFKDEAKRDFASGADGWVIAYAMVHNCVVVTHERYDPNIKRKVPIPNVCREFDVSYIDTFDMMRKLEMKIC</sequence>